<evidence type="ECO:0000256" key="1">
    <source>
        <dbReference type="SAM" id="MobiDB-lite"/>
    </source>
</evidence>
<organism evidence="2 3">
    <name type="scientific">Metallosphaera yellowstonensis MK1</name>
    <dbReference type="NCBI Taxonomy" id="671065"/>
    <lineage>
        <taxon>Archaea</taxon>
        <taxon>Thermoproteota</taxon>
        <taxon>Thermoprotei</taxon>
        <taxon>Sulfolobales</taxon>
        <taxon>Sulfolobaceae</taxon>
        <taxon>Metallosphaera</taxon>
    </lineage>
</organism>
<dbReference type="AlphaFoldDB" id="H2C9B6"/>
<proteinExistence type="predicted"/>
<evidence type="ECO:0000313" key="3">
    <source>
        <dbReference type="Proteomes" id="UP000003980"/>
    </source>
</evidence>
<accession>H2C9B6</accession>
<feature type="compositionally biased region" description="Basic and acidic residues" evidence="1">
    <location>
        <begin position="28"/>
        <end position="51"/>
    </location>
</feature>
<name>H2C9B6_9CREN</name>
<dbReference type="STRING" id="671065.MetMK1DRAFT_00031870"/>
<dbReference type="EMBL" id="JH597770">
    <property type="protein sequence ID" value="EHP68742.1"/>
    <property type="molecule type" value="Genomic_DNA"/>
</dbReference>
<dbReference type="eggNOG" id="arCOG05994">
    <property type="taxonomic scope" value="Archaea"/>
</dbReference>
<evidence type="ECO:0000313" key="2">
    <source>
        <dbReference type="EMBL" id="EHP68742.1"/>
    </source>
</evidence>
<sequence length="123" mass="14692">MIRSAVTWIRREEKMKFRIDKLPKSDEDLEEIQREVESTHSHEHEHHHHGEEELESIIGELYANYQNLQARVQELEEQNEKYRKEISTLYELLKHSLRLSTASDQAEKSKILREILAVLDNES</sequence>
<keyword evidence="3" id="KW-1185">Reference proteome</keyword>
<feature type="region of interest" description="Disordered" evidence="1">
    <location>
        <begin position="28"/>
        <end position="53"/>
    </location>
</feature>
<protein>
    <submittedName>
        <fullName evidence="2">Uncharacterized protein</fullName>
    </submittedName>
</protein>
<gene>
    <name evidence="2" type="ORF">MetMK1DRAFT_00031870</name>
</gene>
<reference evidence="2 3" key="1">
    <citation type="submission" date="2012-01" db="EMBL/GenBank/DDBJ databases">
        <title>Improved High-Quality Draft sequence of Metallosphaera yellowstonensis MK1.</title>
        <authorList>
            <consortium name="US DOE Joint Genome Institute"/>
            <person name="Lucas S."/>
            <person name="Han J."/>
            <person name="Cheng J.-F."/>
            <person name="Goodwin L."/>
            <person name="Pitluck S."/>
            <person name="Peters L."/>
            <person name="Teshima H."/>
            <person name="Detter J.C."/>
            <person name="Han C."/>
            <person name="Tapia R."/>
            <person name="Land M."/>
            <person name="Hauser L."/>
            <person name="Kyrpides N."/>
            <person name="Kozubal M."/>
            <person name="Macur R.E."/>
            <person name="Jay Z."/>
            <person name="Inskeep W."/>
            <person name="Woyke T."/>
        </authorList>
    </citation>
    <scope>NUCLEOTIDE SEQUENCE [LARGE SCALE GENOMIC DNA]</scope>
    <source>
        <strain evidence="2 3">MK1</strain>
    </source>
</reference>
<dbReference type="Proteomes" id="UP000003980">
    <property type="component" value="Unassembled WGS sequence"/>
</dbReference>
<dbReference type="HOGENOM" id="CLU_2243667_0_0_2"/>